<feature type="region of interest" description="Disordered" evidence="2">
    <location>
        <begin position="687"/>
        <end position="714"/>
    </location>
</feature>
<reference evidence="5 6" key="1">
    <citation type="journal article" date="2017" name="PLoS Biol.">
        <title>The sea cucumber genome provides insights into morphological evolution and visceral regeneration.</title>
        <authorList>
            <person name="Zhang X."/>
            <person name="Sun L."/>
            <person name="Yuan J."/>
            <person name="Sun Y."/>
            <person name="Gao Y."/>
            <person name="Zhang L."/>
            <person name="Li S."/>
            <person name="Dai H."/>
            <person name="Hamel J.F."/>
            <person name="Liu C."/>
            <person name="Yu Y."/>
            <person name="Liu S."/>
            <person name="Lin W."/>
            <person name="Guo K."/>
            <person name="Jin S."/>
            <person name="Xu P."/>
            <person name="Storey K.B."/>
            <person name="Huan P."/>
            <person name="Zhang T."/>
            <person name="Zhou Y."/>
            <person name="Zhang J."/>
            <person name="Lin C."/>
            <person name="Li X."/>
            <person name="Xing L."/>
            <person name="Huo D."/>
            <person name="Sun M."/>
            <person name="Wang L."/>
            <person name="Mercier A."/>
            <person name="Li F."/>
            <person name="Yang H."/>
            <person name="Xiang J."/>
        </authorList>
    </citation>
    <scope>NUCLEOTIDE SEQUENCE [LARGE SCALE GENOMIC DNA]</scope>
    <source>
        <strain evidence="5">Shaxun</strain>
        <tissue evidence="5">Muscle</tissue>
    </source>
</reference>
<evidence type="ECO:0000256" key="2">
    <source>
        <dbReference type="SAM" id="MobiDB-lite"/>
    </source>
</evidence>
<accession>A0A2G8KV11</accession>
<dbReference type="STRING" id="307972.A0A2G8KV11"/>
<keyword evidence="1" id="KW-0479">Metal-binding</keyword>
<protein>
    <recommendedName>
        <fullName evidence="4">SWIM-type domain-containing protein</fullName>
    </recommendedName>
</protein>
<keyword evidence="1" id="KW-0863">Zinc-finger</keyword>
<dbReference type="PANTHER" id="PTHR35385:SF2">
    <property type="entry name" value="PROTEIN B, PUTATIVE-RELATED"/>
    <property type="match status" value="1"/>
</dbReference>
<keyword evidence="6" id="KW-1185">Reference proteome</keyword>
<comment type="caution">
    <text evidence="5">The sequence shown here is derived from an EMBL/GenBank/DDBJ whole genome shotgun (WGS) entry which is preliminary data.</text>
</comment>
<dbReference type="Proteomes" id="UP000230750">
    <property type="component" value="Unassembled WGS sequence"/>
</dbReference>
<dbReference type="AlphaFoldDB" id="A0A2G8KV11"/>
<dbReference type="GO" id="GO:0008270">
    <property type="term" value="F:zinc ion binding"/>
    <property type="evidence" value="ECO:0007669"/>
    <property type="project" value="UniProtKB-KW"/>
</dbReference>
<evidence type="ECO:0000256" key="1">
    <source>
        <dbReference type="PROSITE-ProRule" id="PRU00325"/>
    </source>
</evidence>
<organism evidence="5 6">
    <name type="scientific">Stichopus japonicus</name>
    <name type="common">Sea cucumber</name>
    <dbReference type="NCBI Taxonomy" id="307972"/>
    <lineage>
        <taxon>Eukaryota</taxon>
        <taxon>Metazoa</taxon>
        <taxon>Echinodermata</taxon>
        <taxon>Eleutherozoa</taxon>
        <taxon>Echinozoa</taxon>
        <taxon>Holothuroidea</taxon>
        <taxon>Aspidochirotacea</taxon>
        <taxon>Aspidochirotida</taxon>
        <taxon>Stichopodidae</taxon>
        <taxon>Apostichopus</taxon>
    </lineage>
</organism>
<evidence type="ECO:0000313" key="6">
    <source>
        <dbReference type="Proteomes" id="UP000230750"/>
    </source>
</evidence>
<sequence>MIVTYLIAITIWTTKVSFAGHLEKTLPPEYEYSLCELLIGDTDRYQATLRLKITREKDAKSWLKQYQKLSRTTWRTRCTYPNTGRKLLCRLERMCHHNTRVKAEPSGGRRTKNTGCPAFLNIRVKKLFYRKGNTGHIRKCRSTDSHLPDWPTTITFTGSHNHAIDDPNILSHRDVSHAVKMKFIKLFQDGHSVTEALKIHKRDLAEEYGEECDKVVSDRHFCPDAQFCYRLYYDIFRKDTKSLSRRKVQELLEERISKYNNENGLCICSENVEGEDVIALVTPLMKRVHKMVPAAGEVVFVSNFVCGPGRPQLILLLTDSVAGGLPLGCLIVGSDSTVAIKHGLEMLHNLIGVGAYYGRGRKGPQVFLTSNSEEERLALDQMYPSAKQVLCIFHILQAFWQFLFGEEHQIADADRYNLFQQMKTLAICSSENEVQTKFTSIMKDPMIWKYSFVVTHFKEVFESRLHWALYHADLGGFKLPMNATNNLCDAMRVLKDRPFEKLKSANNYQLLDLVLSRVNGLFKNRLEDLAAGKLSRILTGRYGHIHCLSDFSKDLITEEQPQVFSMPRKPKSYEPRVFVDMDMGFCSCPSGITGGACKHQYILIRYFHIKKWKFEHVTDATSKKFLTTIAEGDTVSELEQLFTRLKEAFQRDPSKFVKPLGSFILQWAHYETDDQLVEAMQTFTKLRNDHQTKRKSRDESSCDGENESKRVKADGMSSEFGAIEILDATNAIMSTLSPGMEQNAPSTGINSVQYHEETASATNVDASSSGLGAVKSLDRTNVRRTLPTHMENIAPSTGIASVQCHEETNNATHQVDYVVDVGASAHKSQAIAAVAECVTNVQNVTLPTTSVEHDALSGLAKMAEQAEKLVRTAIMEGTLSKEPSGHGVSVDQDVENSVNEADLDNNSEPFIVEVITYE</sequence>
<feature type="chain" id="PRO_5013970306" description="SWIM-type domain-containing protein" evidence="3">
    <location>
        <begin position="20"/>
        <end position="918"/>
    </location>
</feature>
<feature type="compositionally biased region" description="Basic and acidic residues" evidence="2">
    <location>
        <begin position="687"/>
        <end position="713"/>
    </location>
</feature>
<dbReference type="PROSITE" id="PS50966">
    <property type="entry name" value="ZF_SWIM"/>
    <property type="match status" value="1"/>
</dbReference>
<feature type="domain" description="SWIM-type" evidence="4">
    <location>
        <begin position="577"/>
        <end position="608"/>
    </location>
</feature>
<name>A0A2G8KV11_STIJA</name>
<dbReference type="InterPro" id="IPR007527">
    <property type="entry name" value="Znf_SWIM"/>
</dbReference>
<gene>
    <name evidence="5" type="ORF">BSL78_11340</name>
</gene>
<dbReference type="OrthoDB" id="1902038at2759"/>
<feature type="signal peptide" evidence="3">
    <location>
        <begin position="1"/>
        <end position="19"/>
    </location>
</feature>
<evidence type="ECO:0000313" key="5">
    <source>
        <dbReference type="EMBL" id="PIK51750.1"/>
    </source>
</evidence>
<keyword evidence="3" id="KW-0732">Signal</keyword>
<keyword evidence="1" id="KW-0862">Zinc</keyword>
<evidence type="ECO:0000256" key="3">
    <source>
        <dbReference type="SAM" id="SignalP"/>
    </source>
</evidence>
<proteinExistence type="predicted"/>
<dbReference type="PANTHER" id="PTHR35385">
    <property type="entry name" value="PROTEIN B, PUTATIVE-RELATED-RELATED"/>
    <property type="match status" value="1"/>
</dbReference>
<evidence type="ECO:0000259" key="4">
    <source>
        <dbReference type="PROSITE" id="PS50966"/>
    </source>
</evidence>
<dbReference type="EMBL" id="MRZV01000357">
    <property type="protein sequence ID" value="PIK51750.1"/>
    <property type="molecule type" value="Genomic_DNA"/>
</dbReference>